<keyword evidence="2" id="KW-1185">Reference proteome</keyword>
<dbReference type="InterPro" id="IPR024562">
    <property type="entry name" value="YqhG"/>
</dbReference>
<comment type="caution">
    <text evidence="1">The sequence shown here is derived from an EMBL/GenBank/DDBJ whole genome shotgun (WGS) entry which is preliminary data.</text>
</comment>
<organism evidence="1 2">
    <name type="scientific">Pallidibacillus thermolactis</name>
    <dbReference type="NCBI Taxonomy" id="251051"/>
    <lineage>
        <taxon>Bacteria</taxon>
        <taxon>Bacillati</taxon>
        <taxon>Bacillota</taxon>
        <taxon>Bacilli</taxon>
        <taxon>Bacillales</taxon>
        <taxon>Bacillaceae</taxon>
        <taxon>Pallidibacillus</taxon>
    </lineage>
</organism>
<dbReference type="EMBL" id="JAOUSE010000040">
    <property type="protein sequence ID" value="MCU9595153.1"/>
    <property type="molecule type" value="Genomic_DNA"/>
</dbReference>
<accession>A0ABT2WHL8</accession>
<protein>
    <submittedName>
        <fullName evidence="1">YqhG family protein</fullName>
    </submittedName>
</protein>
<gene>
    <name evidence="1" type="ORF">OEV82_11960</name>
</gene>
<name>A0ABT2WHL8_9BACI</name>
<dbReference type="RefSeq" id="WP_263062012.1">
    <property type="nucleotide sequence ID" value="NZ_JAOUSE010000040.1"/>
</dbReference>
<evidence type="ECO:0000313" key="2">
    <source>
        <dbReference type="Proteomes" id="UP001208656"/>
    </source>
</evidence>
<dbReference type="Pfam" id="PF11079">
    <property type="entry name" value="YqhG"/>
    <property type="match status" value="1"/>
</dbReference>
<reference evidence="1 2" key="1">
    <citation type="submission" date="2022-10" db="EMBL/GenBank/DDBJ databases">
        <title>Description of Fervidibacillus gen. nov. in the family Fervidibacillaceae fam. nov. with two species, Fervidibacillus albus sp. nov., and Fervidibacillus halotolerans sp. nov., isolated from tidal flat sediments.</title>
        <authorList>
            <person name="Kwon K.K."/>
            <person name="Yang S.-H."/>
        </authorList>
    </citation>
    <scope>NUCLEOTIDE SEQUENCE [LARGE SCALE GENOMIC DNA]</scope>
    <source>
        <strain evidence="1 2">DSM 23332</strain>
    </source>
</reference>
<evidence type="ECO:0000313" key="1">
    <source>
        <dbReference type="EMBL" id="MCU9595153.1"/>
    </source>
</evidence>
<sequence>MQQQEIHSYLKNFFTTNNCTIEQDNGKYMTVQLTIEMDKLLMNRPFYWHYIEKIGAEPNPQKITFITDFNELGKTKGELIHFGSPRLHQIFNVIKKQGGFIRLFENKSGSPNLNVPLYPWLCLNVKISYICDHRKDRLQSYGVNLMNGTIMYDFHDQLFTNQIHLVAKMPDFAFTFTPLIKPQSGIRRIKQLIENEIATDDHTWAEDAKKRWAEDAKLLDAFFEDEEERPERYYIEKEALKNQYEPKIHVSIINGGIFYLTQHSLIKK</sequence>
<dbReference type="Proteomes" id="UP001208656">
    <property type="component" value="Unassembled WGS sequence"/>
</dbReference>
<proteinExistence type="predicted"/>